<dbReference type="PANTHER" id="PTHR43309:SF4">
    <property type="entry name" value="CARBOXYLTRANSFERASE DOMAIN-CONTAINING PROTEIN"/>
    <property type="match status" value="1"/>
</dbReference>
<comment type="caution">
    <text evidence="5">The sequence shown here is derived from an EMBL/GenBank/DDBJ whole genome shotgun (WGS) entry which is preliminary data.</text>
</comment>
<keyword evidence="3" id="KW-0067">ATP-binding</keyword>
<evidence type="ECO:0000313" key="6">
    <source>
        <dbReference type="Proteomes" id="UP000709336"/>
    </source>
</evidence>
<dbReference type="PANTHER" id="PTHR43309">
    <property type="entry name" value="5-OXOPROLINASE SUBUNIT C"/>
    <property type="match status" value="1"/>
</dbReference>
<keyword evidence="1" id="KW-0547">Nucleotide-binding</keyword>
<organism evidence="5 6">
    <name type="scientific">Alteromonas ponticola</name>
    <dbReference type="NCBI Taxonomy" id="2720613"/>
    <lineage>
        <taxon>Bacteria</taxon>
        <taxon>Pseudomonadati</taxon>
        <taxon>Pseudomonadota</taxon>
        <taxon>Gammaproteobacteria</taxon>
        <taxon>Alteromonadales</taxon>
        <taxon>Alteromonadaceae</taxon>
        <taxon>Alteromonas/Salinimonas group</taxon>
        <taxon>Alteromonas</taxon>
    </lineage>
</organism>
<dbReference type="SMART" id="SM00797">
    <property type="entry name" value="AHS2"/>
    <property type="match status" value="1"/>
</dbReference>
<evidence type="ECO:0000256" key="3">
    <source>
        <dbReference type="ARBA" id="ARBA00022840"/>
    </source>
</evidence>
<evidence type="ECO:0000256" key="2">
    <source>
        <dbReference type="ARBA" id="ARBA00022801"/>
    </source>
</evidence>
<feature type="domain" description="Carboxyltransferase" evidence="4">
    <location>
        <begin position="30"/>
        <end position="308"/>
    </location>
</feature>
<protein>
    <submittedName>
        <fullName evidence="5">Biotin-dependent carboxyltransferase family protein</fullName>
    </submittedName>
</protein>
<dbReference type="EMBL" id="JAATNW010000001">
    <property type="protein sequence ID" value="NMH58648.1"/>
    <property type="molecule type" value="Genomic_DNA"/>
</dbReference>
<reference evidence="5 6" key="1">
    <citation type="submission" date="2020-03" db="EMBL/GenBank/DDBJ databases">
        <title>Alteromonas ponticola sp. nov., isolated from seawater.</title>
        <authorList>
            <person name="Yoon J.-H."/>
            <person name="Kim Y.-O."/>
        </authorList>
    </citation>
    <scope>NUCLEOTIDE SEQUENCE [LARGE SCALE GENOMIC DNA]</scope>
    <source>
        <strain evidence="5 6">MYP5</strain>
    </source>
</reference>
<keyword evidence="2" id="KW-0378">Hydrolase</keyword>
<gene>
    <name evidence="5" type="ORF">HCJ96_01235</name>
</gene>
<name>A0ABX1R047_9ALTE</name>
<keyword evidence="6" id="KW-1185">Reference proteome</keyword>
<dbReference type="Pfam" id="PF02626">
    <property type="entry name" value="CT_A_B"/>
    <property type="match status" value="1"/>
</dbReference>
<dbReference type="RefSeq" id="WP_169209207.1">
    <property type="nucleotide sequence ID" value="NZ_JAATNW010000001.1"/>
</dbReference>
<evidence type="ECO:0000313" key="5">
    <source>
        <dbReference type="EMBL" id="NMH58648.1"/>
    </source>
</evidence>
<dbReference type="InterPro" id="IPR029000">
    <property type="entry name" value="Cyclophilin-like_dom_sf"/>
</dbReference>
<evidence type="ECO:0000259" key="4">
    <source>
        <dbReference type="SMART" id="SM00797"/>
    </source>
</evidence>
<dbReference type="SUPFAM" id="SSF50891">
    <property type="entry name" value="Cyclophilin-like"/>
    <property type="match status" value="1"/>
</dbReference>
<sequence length="315" mass="34417">MTDKLPIGFVIEDPGLCAIIVDNGRDSGLDRGFSEGGPLDETAYFWSNWLCGNAEGEPAIECIGSIAFTVKARAAIAVTGPDVTLTRNGNACPSWQTLNVEPGDKVTAKSLSPTAKVYLAMSGKWLLNEVMGSAGTMMREGTGGLDGKGKPLDSGDCIPIRIGDADKKEVPNWLQPDYHSNEPLDVVPGYQFEHFYPLARRRFFSADYTVTSDINRMGYRLNGPAVTSDVQNMRSEGINMGAIQFPQDGQPIIMLRDRQTLGGYPKIGCVAPYDIPRLVQQQVDGVVQFNECAASDARTKWLLAKSKRVRYLTEK</sequence>
<proteinExistence type="predicted"/>
<dbReference type="Gene3D" id="2.40.100.10">
    <property type="entry name" value="Cyclophilin-like"/>
    <property type="match status" value="1"/>
</dbReference>
<evidence type="ECO:0000256" key="1">
    <source>
        <dbReference type="ARBA" id="ARBA00022741"/>
    </source>
</evidence>
<accession>A0ABX1R047</accession>
<dbReference type="Proteomes" id="UP000709336">
    <property type="component" value="Unassembled WGS sequence"/>
</dbReference>
<dbReference type="InterPro" id="IPR003778">
    <property type="entry name" value="CT_A_B"/>
</dbReference>
<dbReference type="InterPro" id="IPR052708">
    <property type="entry name" value="PxpC"/>
</dbReference>